<name>A0AAV7MV37_PLEWA</name>
<organism evidence="1 2">
    <name type="scientific">Pleurodeles waltl</name>
    <name type="common">Iberian ribbed newt</name>
    <dbReference type="NCBI Taxonomy" id="8319"/>
    <lineage>
        <taxon>Eukaryota</taxon>
        <taxon>Metazoa</taxon>
        <taxon>Chordata</taxon>
        <taxon>Craniata</taxon>
        <taxon>Vertebrata</taxon>
        <taxon>Euteleostomi</taxon>
        <taxon>Amphibia</taxon>
        <taxon>Batrachia</taxon>
        <taxon>Caudata</taxon>
        <taxon>Salamandroidea</taxon>
        <taxon>Salamandridae</taxon>
        <taxon>Pleurodelinae</taxon>
        <taxon>Pleurodeles</taxon>
    </lineage>
</organism>
<proteinExistence type="predicted"/>
<evidence type="ECO:0000313" key="2">
    <source>
        <dbReference type="Proteomes" id="UP001066276"/>
    </source>
</evidence>
<dbReference type="EMBL" id="JANPWB010000013">
    <property type="protein sequence ID" value="KAJ1105858.1"/>
    <property type="molecule type" value="Genomic_DNA"/>
</dbReference>
<comment type="caution">
    <text evidence="1">The sequence shown here is derived from an EMBL/GenBank/DDBJ whole genome shotgun (WGS) entry which is preliminary data.</text>
</comment>
<protein>
    <submittedName>
        <fullName evidence="1">Uncharacterized protein</fullName>
    </submittedName>
</protein>
<reference evidence="1" key="1">
    <citation type="journal article" date="2022" name="bioRxiv">
        <title>Sequencing and chromosome-scale assembly of the giantPleurodeles waltlgenome.</title>
        <authorList>
            <person name="Brown T."/>
            <person name="Elewa A."/>
            <person name="Iarovenko S."/>
            <person name="Subramanian E."/>
            <person name="Araus A.J."/>
            <person name="Petzold A."/>
            <person name="Susuki M."/>
            <person name="Suzuki K.-i.T."/>
            <person name="Hayashi T."/>
            <person name="Toyoda A."/>
            <person name="Oliveira C."/>
            <person name="Osipova E."/>
            <person name="Leigh N.D."/>
            <person name="Simon A."/>
            <person name="Yun M.H."/>
        </authorList>
    </citation>
    <scope>NUCLEOTIDE SEQUENCE</scope>
    <source>
        <strain evidence="1">20211129_DDA</strain>
        <tissue evidence="1">Liver</tissue>
    </source>
</reference>
<evidence type="ECO:0000313" key="1">
    <source>
        <dbReference type="EMBL" id="KAJ1105858.1"/>
    </source>
</evidence>
<accession>A0AAV7MV37</accession>
<dbReference type="AlphaFoldDB" id="A0AAV7MV37"/>
<sequence length="231" mass="23664">MGGGNSEVLEVFLLSGGLCEWTGSPLGRALVGPLPWEPVEDRGPAGIWPGRRRSGALRAPGCSVAAVGAGVVFPYGPCRQEVRGGAGWRGLSGRGPRPPRGVEGSGWAWPGTARSFAAPGCLEARAAGIEPPHPGDSCGGWRGIPLRPAEEREEAALDRGAIGGLAGPRSPVSWWAWIGPGLGPRGCQGVRAAAVWPSCLGGEDRRRGGLIWRGPVGCPRGSGILAARGPP</sequence>
<keyword evidence="2" id="KW-1185">Reference proteome</keyword>
<dbReference type="Proteomes" id="UP001066276">
    <property type="component" value="Chromosome 9"/>
</dbReference>
<gene>
    <name evidence="1" type="ORF">NDU88_003262</name>
</gene>